<reference evidence="1" key="1">
    <citation type="submission" date="2014-11" db="EMBL/GenBank/DDBJ databases">
        <authorList>
            <person name="Amaro Gonzalez C."/>
        </authorList>
    </citation>
    <scope>NUCLEOTIDE SEQUENCE</scope>
</reference>
<name>A0A0E9R9U9_ANGAN</name>
<dbReference type="AlphaFoldDB" id="A0A0E9R9U9"/>
<evidence type="ECO:0000313" key="1">
    <source>
        <dbReference type="EMBL" id="JAH25572.1"/>
    </source>
</evidence>
<dbReference type="EMBL" id="GBXM01083005">
    <property type="protein sequence ID" value="JAH25572.1"/>
    <property type="molecule type" value="Transcribed_RNA"/>
</dbReference>
<proteinExistence type="predicted"/>
<reference evidence="1" key="2">
    <citation type="journal article" date="2015" name="Fish Shellfish Immunol.">
        <title>Early steps in the European eel (Anguilla anguilla)-Vibrio vulnificus interaction in the gills: Role of the RtxA13 toxin.</title>
        <authorList>
            <person name="Callol A."/>
            <person name="Pajuelo D."/>
            <person name="Ebbesson L."/>
            <person name="Teles M."/>
            <person name="MacKenzie S."/>
            <person name="Amaro C."/>
        </authorList>
    </citation>
    <scope>NUCLEOTIDE SEQUENCE</scope>
</reference>
<protein>
    <submittedName>
        <fullName evidence="1">Uncharacterized protein</fullName>
    </submittedName>
</protein>
<organism evidence="1">
    <name type="scientific">Anguilla anguilla</name>
    <name type="common">European freshwater eel</name>
    <name type="synonym">Muraena anguilla</name>
    <dbReference type="NCBI Taxonomy" id="7936"/>
    <lineage>
        <taxon>Eukaryota</taxon>
        <taxon>Metazoa</taxon>
        <taxon>Chordata</taxon>
        <taxon>Craniata</taxon>
        <taxon>Vertebrata</taxon>
        <taxon>Euteleostomi</taxon>
        <taxon>Actinopterygii</taxon>
        <taxon>Neopterygii</taxon>
        <taxon>Teleostei</taxon>
        <taxon>Anguilliformes</taxon>
        <taxon>Anguillidae</taxon>
        <taxon>Anguilla</taxon>
    </lineage>
</organism>
<sequence length="24" mass="2949">MGIFFANWDETSKNNIRSARYWEL</sequence>
<accession>A0A0E9R9U9</accession>